<keyword evidence="3" id="KW-0966">Cell projection</keyword>
<gene>
    <name evidence="3" type="ORF">ACFQ3F_25325</name>
</gene>
<dbReference type="RefSeq" id="WP_367918128.1">
    <property type="nucleotide sequence ID" value="NZ_BAABAC010000007.1"/>
</dbReference>
<reference evidence="4" key="1">
    <citation type="journal article" date="2019" name="Int. J. Syst. Evol. Microbiol.">
        <title>The Global Catalogue of Microorganisms (GCM) 10K type strain sequencing project: providing services to taxonomists for standard genome sequencing and annotation.</title>
        <authorList>
            <consortium name="The Broad Institute Genomics Platform"/>
            <consortium name="The Broad Institute Genome Sequencing Center for Infectious Disease"/>
            <person name="Wu L."/>
            <person name="Ma J."/>
        </authorList>
    </citation>
    <scope>NUCLEOTIDE SEQUENCE [LARGE SCALE GENOMIC DNA]</scope>
    <source>
        <strain evidence="4">CCUG 52478</strain>
    </source>
</reference>
<feature type="region of interest" description="Disordered" evidence="1">
    <location>
        <begin position="31"/>
        <end position="52"/>
    </location>
</feature>
<feature type="compositionally biased region" description="Low complexity" evidence="1">
    <location>
        <begin position="270"/>
        <end position="283"/>
    </location>
</feature>
<feature type="region of interest" description="Disordered" evidence="1">
    <location>
        <begin position="270"/>
        <end position="360"/>
    </location>
</feature>
<evidence type="ECO:0000313" key="3">
    <source>
        <dbReference type="EMBL" id="MFD1251137.1"/>
    </source>
</evidence>
<proteinExistence type="predicted"/>
<dbReference type="InterPro" id="IPR038610">
    <property type="entry name" value="FliK-like_C_sf"/>
</dbReference>
<sequence length="360" mass="36121">MSITPSLPGTPSLATLLMPLPGQLAGLLPELLADGDPSAALPEDGETPASSSFEDALAAAFAVVPAPVLPTPVAPAAPTAPTAPAAVAAPPHHLVTARALPADATTLPDAAAPSAPGVPAAAASVPQERPATPDAPAPASPPLPLVTATTAPPIVSAGPSEPDVELSVVRQVFPEVTQLVATTPTDRPGTHRITLTLQPEQLGEVRVTLVVRDGSVHVRLAGESDNAAVHRALATGAPELQRILERSGATQARVLVREVTAVPFTVSANASASPTASPVTAPQAPAPTSAPQPVTPSQDPGVSADPGSQSHQSHRQQQRDEQPPARSMPAPPDLPDVPGAPGGTEIRTTPTAAGQLDRSL</sequence>
<keyword evidence="4" id="KW-1185">Reference proteome</keyword>
<protein>
    <submittedName>
        <fullName evidence="3">Flagellar hook-length control protein FliK</fullName>
    </submittedName>
</protein>
<dbReference type="CDD" id="cd17470">
    <property type="entry name" value="T3SS_Flik_C"/>
    <property type="match status" value="1"/>
</dbReference>
<dbReference type="Proteomes" id="UP001597229">
    <property type="component" value="Unassembled WGS sequence"/>
</dbReference>
<accession>A0ABW3W8B7</accession>
<feature type="compositionally biased region" description="Pro residues" evidence="1">
    <location>
        <begin position="133"/>
        <end position="144"/>
    </location>
</feature>
<evidence type="ECO:0000259" key="2">
    <source>
        <dbReference type="Pfam" id="PF02120"/>
    </source>
</evidence>
<evidence type="ECO:0000313" key="4">
    <source>
        <dbReference type="Proteomes" id="UP001597229"/>
    </source>
</evidence>
<keyword evidence="3" id="KW-0282">Flagellum</keyword>
<keyword evidence="3" id="KW-0969">Cilium</keyword>
<dbReference type="InterPro" id="IPR021136">
    <property type="entry name" value="Flagellar_hook_control-like_C"/>
</dbReference>
<organism evidence="3 4">
    <name type="scientific">Nocardioides ginsengisoli</name>
    <dbReference type="NCBI Taxonomy" id="363868"/>
    <lineage>
        <taxon>Bacteria</taxon>
        <taxon>Bacillati</taxon>
        <taxon>Actinomycetota</taxon>
        <taxon>Actinomycetes</taxon>
        <taxon>Propionibacteriales</taxon>
        <taxon>Nocardioidaceae</taxon>
        <taxon>Nocardioides</taxon>
    </lineage>
</organism>
<name>A0ABW3W8B7_9ACTN</name>
<dbReference type="Gene3D" id="3.30.750.140">
    <property type="match status" value="1"/>
</dbReference>
<comment type="caution">
    <text evidence="3">The sequence shown here is derived from an EMBL/GenBank/DDBJ whole genome shotgun (WGS) entry which is preliminary data.</text>
</comment>
<dbReference type="Pfam" id="PF02120">
    <property type="entry name" value="Flg_hook"/>
    <property type="match status" value="1"/>
</dbReference>
<feature type="domain" description="Flagellar hook-length control protein-like C-terminal" evidence="2">
    <location>
        <begin position="186"/>
        <end position="258"/>
    </location>
</feature>
<feature type="compositionally biased region" description="Low complexity" evidence="1">
    <location>
        <begin position="107"/>
        <end position="132"/>
    </location>
</feature>
<evidence type="ECO:0000256" key="1">
    <source>
        <dbReference type="SAM" id="MobiDB-lite"/>
    </source>
</evidence>
<feature type="region of interest" description="Disordered" evidence="1">
    <location>
        <begin position="107"/>
        <end position="161"/>
    </location>
</feature>
<feature type="compositionally biased region" description="Pro residues" evidence="1">
    <location>
        <begin position="284"/>
        <end position="294"/>
    </location>
</feature>
<dbReference type="EMBL" id="JBHTLX010000033">
    <property type="protein sequence ID" value="MFD1251137.1"/>
    <property type="molecule type" value="Genomic_DNA"/>
</dbReference>